<accession>A0A150GHN1</accession>
<feature type="compositionally biased region" description="Acidic residues" evidence="1">
    <location>
        <begin position="320"/>
        <end position="369"/>
    </location>
</feature>
<keyword evidence="3" id="KW-1185">Reference proteome</keyword>
<evidence type="ECO:0000313" key="2">
    <source>
        <dbReference type="EMBL" id="KXZ48860.1"/>
    </source>
</evidence>
<protein>
    <submittedName>
        <fullName evidence="2">Uncharacterized protein</fullName>
    </submittedName>
</protein>
<dbReference type="AlphaFoldDB" id="A0A150GHN1"/>
<gene>
    <name evidence="2" type="ORF">GPECTOR_25g445</name>
</gene>
<evidence type="ECO:0000256" key="1">
    <source>
        <dbReference type="SAM" id="MobiDB-lite"/>
    </source>
</evidence>
<evidence type="ECO:0000313" key="3">
    <source>
        <dbReference type="Proteomes" id="UP000075714"/>
    </source>
</evidence>
<dbReference type="Proteomes" id="UP000075714">
    <property type="component" value="Unassembled WGS sequence"/>
</dbReference>
<dbReference type="PANTHER" id="PTHR40613">
    <property type="match status" value="1"/>
</dbReference>
<dbReference type="Pfam" id="PF12843">
    <property type="entry name" value="QSregVF_b"/>
    <property type="match status" value="1"/>
</dbReference>
<dbReference type="PANTHER" id="PTHR40613:SF1">
    <property type="entry name" value="CYTOPLASMIC PROTEIN"/>
    <property type="match status" value="1"/>
</dbReference>
<sequence>MNELQMVCKRAPECLQDNPPLGDIVFAHGYKAELKKAARKAIAAGCAPAEVYAKLCSAYAYTDCSLSGKMERFLLEHGLHPDSRMGSTFVKQLLGKKYWIDLPACTVALGVSPRDLYCDDSRAKYLSEAFPLMLKAGYAPGVPDGGGKSVVQLLKDGYQSYGATAGILKYSGFDEGHRRMQAAIRDALELCGEAPPLAQSPAAVAAAAAGATWIASGSSPVAPQTPPNQYAMARMPFGKHRGWLLTELPASYIEWMCNTHDFFDGSTYNKRSLLEGLVGLGLVRMAGGMPVPAVRTKKRGYEWLDDDFGYDDVGFGYGWGDDDGEYNEDVEDEDEVDEDGEGYEEGDENEEDDEEDEDEDEDEGDDEEL</sequence>
<organism evidence="2 3">
    <name type="scientific">Gonium pectorale</name>
    <name type="common">Green alga</name>
    <dbReference type="NCBI Taxonomy" id="33097"/>
    <lineage>
        <taxon>Eukaryota</taxon>
        <taxon>Viridiplantae</taxon>
        <taxon>Chlorophyta</taxon>
        <taxon>core chlorophytes</taxon>
        <taxon>Chlorophyceae</taxon>
        <taxon>CS clade</taxon>
        <taxon>Chlamydomonadales</taxon>
        <taxon>Volvocaceae</taxon>
        <taxon>Gonium</taxon>
    </lineage>
</organism>
<reference evidence="3" key="1">
    <citation type="journal article" date="2016" name="Nat. Commun.">
        <title>The Gonium pectorale genome demonstrates co-option of cell cycle regulation during the evolution of multicellularity.</title>
        <authorList>
            <person name="Hanschen E.R."/>
            <person name="Marriage T.N."/>
            <person name="Ferris P.J."/>
            <person name="Hamaji T."/>
            <person name="Toyoda A."/>
            <person name="Fujiyama A."/>
            <person name="Neme R."/>
            <person name="Noguchi H."/>
            <person name="Minakuchi Y."/>
            <person name="Suzuki M."/>
            <person name="Kawai-Toyooka H."/>
            <person name="Smith D.R."/>
            <person name="Sparks H."/>
            <person name="Anderson J."/>
            <person name="Bakaric R."/>
            <person name="Luria V."/>
            <person name="Karger A."/>
            <person name="Kirschner M.W."/>
            <person name="Durand P.M."/>
            <person name="Michod R.E."/>
            <person name="Nozaki H."/>
            <person name="Olson B.J."/>
        </authorList>
    </citation>
    <scope>NUCLEOTIDE SEQUENCE [LARGE SCALE GENOMIC DNA]</scope>
    <source>
        <strain evidence="3">NIES-2863</strain>
    </source>
</reference>
<name>A0A150GHN1_GONPE</name>
<feature type="region of interest" description="Disordered" evidence="1">
    <location>
        <begin position="319"/>
        <end position="369"/>
    </location>
</feature>
<dbReference type="InterPro" id="IPR024530">
    <property type="entry name" value="QSregVF_b"/>
</dbReference>
<proteinExistence type="predicted"/>
<dbReference type="OrthoDB" id="549711at2759"/>
<comment type="caution">
    <text evidence="2">The sequence shown here is derived from an EMBL/GenBank/DDBJ whole genome shotgun (WGS) entry which is preliminary data.</text>
</comment>
<dbReference type="EMBL" id="LSYV01000026">
    <property type="protein sequence ID" value="KXZ48860.1"/>
    <property type="molecule type" value="Genomic_DNA"/>
</dbReference>
<dbReference type="STRING" id="33097.A0A150GHN1"/>